<proteinExistence type="predicted"/>
<dbReference type="SUPFAM" id="SSF158544">
    <property type="entry name" value="GspK insert domain-like"/>
    <property type="match status" value="1"/>
</dbReference>
<gene>
    <name evidence="1" type="ORF">METZ01_LOCUS135738</name>
</gene>
<protein>
    <submittedName>
        <fullName evidence="1">Uncharacterized protein</fullName>
    </submittedName>
</protein>
<dbReference type="InterPro" id="IPR038072">
    <property type="entry name" value="GspK_central_sf"/>
</dbReference>
<name>A0A381Z151_9ZZZZ</name>
<reference evidence="1" key="1">
    <citation type="submission" date="2018-05" db="EMBL/GenBank/DDBJ databases">
        <authorList>
            <person name="Lanie J.A."/>
            <person name="Ng W.-L."/>
            <person name="Kazmierczak K.M."/>
            <person name="Andrzejewski T.M."/>
            <person name="Davidsen T.M."/>
            <person name="Wayne K.J."/>
            <person name="Tettelin H."/>
            <person name="Glass J.I."/>
            <person name="Rusch D."/>
            <person name="Podicherti R."/>
            <person name="Tsui H.-C.T."/>
            <person name="Winkler M.E."/>
        </authorList>
    </citation>
    <scope>NUCLEOTIDE SEQUENCE</scope>
</reference>
<organism evidence="1">
    <name type="scientific">marine metagenome</name>
    <dbReference type="NCBI Taxonomy" id="408172"/>
    <lineage>
        <taxon>unclassified sequences</taxon>
        <taxon>metagenomes</taxon>
        <taxon>ecological metagenomes</taxon>
    </lineage>
</organism>
<evidence type="ECO:0000313" key="1">
    <source>
        <dbReference type="EMBL" id="SVA82884.1"/>
    </source>
</evidence>
<accession>A0A381Z151</accession>
<dbReference type="Gene3D" id="1.10.40.60">
    <property type="entry name" value="EpsJ-like"/>
    <property type="match status" value="1"/>
</dbReference>
<dbReference type="EMBL" id="UINC01019558">
    <property type="protein sequence ID" value="SVA82884.1"/>
    <property type="molecule type" value="Genomic_DNA"/>
</dbReference>
<sequence length="384" mass="44979">MTEFSFETKLETRGIQNYQASFKARNAVKSMFKAVLEGLESHEEIKFFRQYVWSFLSIGTSGRNISILNPPEPVRLPAGVISDFPDVAFYTPYIRPIDHLYNLNRIQTPPFRTVNPESKSDVHHANQFINILNKWNISSKSQVGDALITQNKQFDNNEILQLYAAIFDWMDKDSYIYDSSIYGAIGAEKDAYIVSERPIEIKNGFFDQLKEIMLINGIKEKNIPQKFWNQSFTTFPVGNKYVSSSNHTSINPRININLATFEEIVEFLEQYDQHTNYFINYSQSNFENNYSQNYYQKRIEIAEELTKLPRIKLKKNDIKNKLRNITQYYSKADDYFTPYSYWYEIHLKTEISKVIAEVKAIVSVDRNEETGIVKEIIIHDFLLK</sequence>
<dbReference type="AlphaFoldDB" id="A0A381Z151"/>